<organism evidence="1 2">
    <name type="scientific">Russula earlei</name>
    <dbReference type="NCBI Taxonomy" id="71964"/>
    <lineage>
        <taxon>Eukaryota</taxon>
        <taxon>Fungi</taxon>
        <taxon>Dikarya</taxon>
        <taxon>Basidiomycota</taxon>
        <taxon>Agaricomycotina</taxon>
        <taxon>Agaricomycetes</taxon>
        <taxon>Russulales</taxon>
        <taxon>Russulaceae</taxon>
        <taxon>Russula</taxon>
    </lineage>
</organism>
<reference evidence="1" key="1">
    <citation type="submission" date="2021-03" db="EMBL/GenBank/DDBJ databases">
        <title>Evolutionary priming and transition to the ectomycorrhizal habit in an iconic lineage of mushroom-forming fungi: is preadaptation a requirement?</title>
        <authorList>
            <consortium name="DOE Joint Genome Institute"/>
            <person name="Looney B.P."/>
            <person name="Miyauchi S."/>
            <person name="Morin E."/>
            <person name="Drula E."/>
            <person name="Courty P.E."/>
            <person name="Chicoki N."/>
            <person name="Fauchery L."/>
            <person name="Kohler A."/>
            <person name="Kuo A."/>
            <person name="LaButti K."/>
            <person name="Pangilinan J."/>
            <person name="Lipzen A."/>
            <person name="Riley R."/>
            <person name="Andreopoulos W."/>
            <person name="He G."/>
            <person name="Johnson J."/>
            <person name="Barry K.W."/>
            <person name="Grigoriev I.V."/>
            <person name="Nagy L."/>
            <person name="Hibbett D."/>
            <person name="Henrissat B."/>
            <person name="Matheny P.B."/>
            <person name="Labbe J."/>
            <person name="Martin A.F."/>
        </authorList>
    </citation>
    <scope>NUCLEOTIDE SEQUENCE</scope>
    <source>
        <strain evidence="1">BPL698</strain>
    </source>
</reference>
<protein>
    <submittedName>
        <fullName evidence="1">Uncharacterized protein</fullName>
    </submittedName>
</protein>
<name>A0ACC0UJZ8_9AGAM</name>
<keyword evidence="2" id="KW-1185">Reference proteome</keyword>
<dbReference type="Proteomes" id="UP001207468">
    <property type="component" value="Unassembled WGS sequence"/>
</dbReference>
<evidence type="ECO:0000313" key="1">
    <source>
        <dbReference type="EMBL" id="KAI9511900.1"/>
    </source>
</evidence>
<gene>
    <name evidence="1" type="ORF">F5148DRAFT_181557</name>
</gene>
<comment type="caution">
    <text evidence="1">The sequence shown here is derived from an EMBL/GenBank/DDBJ whole genome shotgun (WGS) entry which is preliminary data.</text>
</comment>
<dbReference type="EMBL" id="JAGFNK010000015">
    <property type="protein sequence ID" value="KAI9511900.1"/>
    <property type="molecule type" value="Genomic_DNA"/>
</dbReference>
<sequence length="195" mass="19628">MDLHYVSCLPFAYPHVPCGSRTRAPIPLSNPQLYVSLALPATASTSPVAAPVLVSRTAAPVASASPTDVLAPPAASSPAQSAIATTPSASSAAVLGLVPATALLPDHAALSLPSLAVMPPRTAEKECTNNRKTKSTPPPQKSRCHNAIVTGEAADASTTPHNTSPSIASPPTRTPSSTRAATTCSGEDLVAAAVR</sequence>
<proteinExistence type="predicted"/>
<evidence type="ECO:0000313" key="2">
    <source>
        <dbReference type="Proteomes" id="UP001207468"/>
    </source>
</evidence>
<accession>A0ACC0UJZ8</accession>